<dbReference type="InterPro" id="IPR006703">
    <property type="entry name" value="G_AIG1"/>
</dbReference>
<evidence type="ECO:0000259" key="3">
    <source>
        <dbReference type="Pfam" id="PF04548"/>
    </source>
</evidence>
<organism evidence="4 5">
    <name type="scientific">Verruconis gallopava</name>
    <dbReference type="NCBI Taxonomy" id="253628"/>
    <lineage>
        <taxon>Eukaryota</taxon>
        <taxon>Fungi</taxon>
        <taxon>Dikarya</taxon>
        <taxon>Ascomycota</taxon>
        <taxon>Pezizomycotina</taxon>
        <taxon>Dothideomycetes</taxon>
        <taxon>Pleosporomycetidae</taxon>
        <taxon>Venturiales</taxon>
        <taxon>Sympoventuriaceae</taxon>
        <taxon>Verruconis</taxon>
    </lineage>
</organism>
<keyword evidence="5" id="KW-1185">Reference proteome</keyword>
<dbReference type="VEuPathDB" id="FungiDB:PV09_07356"/>
<dbReference type="Proteomes" id="UP000053259">
    <property type="component" value="Unassembled WGS sequence"/>
</dbReference>
<dbReference type="SUPFAM" id="SSF52540">
    <property type="entry name" value="P-loop containing nucleoside triphosphate hydrolases"/>
    <property type="match status" value="1"/>
</dbReference>
<dbReference type="GO" id="GO:0005525">
    <property type="term" value="F:GTP binding"/>
    <property type="evidence" value="ECO:0007669"/>
    <property type="project" value="InterPro"/>
</dbReference>
<dbReference type="HOGENOM" id="CLU_018003_2_0_1"/>
<dbReference type="OrthoDB" id="8954335at2759"/>
<dbReference type="STRING" id="253628.A0A0D2A4C9"/>
<dbReference type="EMBL" id="KN847556">
    <property type="protein sequence ID" value="KIW01320.1"/>
    <property type="molecule type" value="Genomic_DNA"/>
</dbReference>
<name>A0A0D2A4C9_9PEZI</name>
<dbReference type="Gene3D" id="3.40.50.300">
    <property type="entry name" value="P-loop containing nucleotide triphosphate hydrolases"/>
    <property type="match status" value="1"/>
</dbReference>
<accession>A0A0D2A4C9</accession>
<reference evidence="4 5" key="1">
    <citation type="submission" date="2015-01" db="EMBL/GenBank/DDBJ databases">
        <title>The Genome Sequence of Ochroconis gallopava CBS43764.</title>
        <authorList>
            <consortium name="The Broad Institute Genomics Platform"/>
            <person name="Cuomo C."/>
            <person name="de Hoog S."/>
            <person name="Gorbushina A."/>
            <person name="Stielow B."/>
            <person name="Teixiera M."/>
            <person name="Abouelleil A."/>
            <person name="Chapman S.B."/>
            <person name="Priest M."/>
            <person name="Young S.K."/>
            <person name="Wortman J."/>
            <person name="Nusbaum C."/>
            <person name="Birren B."/>
        </authorList>
    </citation>
    <scope>NUCLEOTIDE SEQUENCE [LARGE SCALE GENOMIC DNA]</scope>
    <source>
        <strain evidence="4 5">CBS 43764</strain>
    </source>
</reference>
<dbReference type="GeneID" id="27315329"/>
<protein>
    <recommendedName>
        <fullName evidence="3">AIG1-type G domain-containing protein</fullName>
    </recommendedName>
</protein>
<evidence type="ECO:0000256" key="1">
    <source>
        <dbReference type="ARBA" id="ARBA00022741"/>
    </source>
</evidence>
<dbReference type="InterPro" id="IPR027417">
    <property type="entry name" value="P-loop_NTPase"/>
</dbReference>
<dbReference type="InParanoid" id="A0A0D2A4C9"/>
<feature type="coiled-coil region" evidence="2">
    <location>
        <begin position="225"/>
        <end position="255"/>
    </location>
</feature>
<proteinExistence type="predicted"/>
<gene>
    <name evidence="4" type="ORF">PV09_07356</name>
</gene>
<dbReference type="Pfam" id="PF04548">
    <property type="entry name" value="AIG1"/>
    <property type="match status" value="1"/>
</dbReference>
<evidence type="ECO:0000256" key="2">
    <source>
        <dbReference type="SAM" id="Coils"/>
    </source>
</evidence>
<sequence length="264" mass="29765">MANTDQTAILLLGATGSGKSSFLASLGLPAKVGHGLQSCTVEPQGMEYTTAHGAKFVLVDTPGFNDTSRSDMEILERIIGFVIAEELRVIAIIYFQTINSRRLTGSSRINLQLLRAIAGEDFYPSVILITSMWNRLAEEEFEFAIHRERDFLESESVWKPLRAKGAAYFRWDERRELTSTYTASEILELHDRYQNASNLHIINELLQGMPLEETTAGNILTSELLKRQEKERQELLAEQEELEELQQQTSVLENIAASNLSKAR</sequence>
<feature type="domain" description="AIG1-type G" evidence="3">
    <location>
        <begin position="8"/>
        <end position="146"/>
    </location>
</feature>
<dbReference type="AlphaFoldDB" id="A0A0D2A4C9"/>
<keyword evidence="1" id="KW-0547">Nucleotide-binding</keyword>
<keyword evidence="2" id="KW-0175">Coiled coil</keyword>
<evidence type="ECO:0000313" key="5">
    <source>
        <dbReference type="Proteomes" id="UP000053259"/>
    </source>
</evidence>
<evidence type="ECO:0000313" key="4">
    <source>
        <dbReference type="EMBL" id="KIW01320.1"/>
    </source>
</evidence>
<dbReference type="RefSeq" id="XP_016211189.1">
    <property type="nucleotide sequence ID" value="XM_016361113.1"/>
</dbReference>